<dbReference type="EMBL" id="JARK01001436">
    <property type="protein sequence ID" value="EYC02418.1"/>
    <property type="molecule type" value="Genomic_DNA"/>
</dbReference>
<name>A0A016TIK5_9BILA</name>
<proteinExistence type="predicted"/>
<dbReference type="Proteomes" id="UP000024635">
    <property type="component" value="Unassembled WGS sequence"/>
</dbReference>
<gene>
    <name evidence="1" type="primary">Acey_s0100.g3286</name>
    <name evidence="1" type="ORF">Y032_0100g3286</name>
</gene>
<organism evidence="1 2">
    <name type="scientific">Ancylostoma ceylanicum</name>
    <dbReference type="NCBI Taxonomy" id="53326"/>
    <lineage>
        <taxon>Eukaryota</taxon>
        <taxon>Metazoa</taxon>
        <taxon>Ecdysozoa</taxon>
        <taxon>Nematoda</taxon>
        <taxon>Chromadorea</taxon>
        <taxon>Rhabditida</taxon>
        <taxon>Rhabditina</taxon>
        <taxon>Rhabditomorpha</taxon>
        <taxon>Strongyloidea</taxon>
        <taxon>Ancylostomatidae</taxon>
        <taxon>Ancylostomatinae</taxon>
        <taxon>Ancylostoma</taxon>
    </lineage>
</organism>
<comment type="caution">
    <text evidence="1">The sequence shown here is derived from an EMBL/GenBank/DDBJ whole genome shotgun (WGS) entry which is preliminary data.</text>
</comment>
<reference evidence="2" key="1">
    <citation type="journal article" date="2015" name="Nat. Genet.">
        <title>The genome and transcriptome of the zoonotic hookworm Ancylostoma ceylanicum identify infection-specific gene families.</title>
        <authorList>
            <person name="Schwarz E.M."/>
            <person name="Hu Y."/>
            <person name="Antoshechkin I."/>
            <person name="Miller M.M."/>
            <person name="Sternberg P.W."/>
            <person name="Aroian R.V."/>
        </authorList>
    </citation>
    <scope>NUCLEOTIDE SEQUENCE</scope>
    <source>
        <strain evidence="2">HY135</strain>
    </source>
</reference>
<dbReference type="AlphaFoldDB" id="A0A016TIK5"/>
<sequence>MSGTMARRGTRILCSCQKQTTRASMHSLCVSVQECRAATPPLAHGRLEFPVRHYSLHIDGGLESVNHL</sequence>
<evidence type="ECO:0000313" key="1">
    <source>
        <dbReference type="EMBL" id="EYC02418.1"/>
    </source>
</evidence>
<keyword evidence="2" id="KW-1185">Reference proteome</keyword>
<protein>
    <submittedName>
        <fullName evidence="1">Uncharacterized protein</fullName>
    </submittedName>
</protein>
<evidence type="ECO:0000313" key="2">
    <source>
        <dbReference type="Proteomes" id="UP000024635"/>
    </source>
</evidence>
<accession>A0A016TIK5</accession>